<dbReference type="AlphaFoldDB" id="A0A931E7U1"/>
<dbReference type="PANTHER" id="PTHR43135">
    <property type="entry name" value="ALPHA-D-RIBOSE 1-METHYLPHOSPHONATE 5-TRIPHOSPHATE DIPHOSPHATASE"/>
    <property type="match status" value="1"/>
</dbReference>
<gene>
    <name evidence="2" type="ORF">I5907_12060</name>
</gene>
<dbReference type="EMBL" id="JADWYR010000002">
    <property type="protein sequence ID" value="MBG9376971.1"/>
    <property type="molecule type" value="Genomic_DNA"/>
</dbReference>
<evidence type="ECO:0000313" key="3">
    <source>
        <dbReference type="Proteomes" id="UP000628448"/>
    </source>
</evidence>
<dbReference type="Gene3D" id="3.30.110.90">
    <property type="entry name" value="Amidohydrolase"/>
    <property type="match status" value="1"/>
</dbReference>
<dbReference type="Proteomes" id="UP000628448">
    <property type="component" value="Unassembled WGS sequence"/>
</dbReference>
<dbReference type="RefSeq" id="WP_196991075.1">
    <property type="nucleotide sequence ID" value="NZ_JADWYR010000002.1"/>
</dbReference>
<dbReference type="InterPro" id="IPR011059">
    <property type="entry name" value="Metal-dep_hydrolase_composite"/>
</dbReference>
<dbReference type="InterPro" id="IPR006680">
    <property type="entry name" value="Amidohydro-rel"/>
</dbReference>
<dbReference type="InterPro" id="IPR051781">
    <property type="entry name" value="Metallo-dep_Hydrolase"/>
</dbReference>
<proteinExistence type="predicted"/>
<keyword evidence="3" id="KW-1185">Reference proteome</keyword>
<dbReference type="InterPro" id="IPR032466">
    <property type="entry name" value="Metal_Hydrolase"/>
</dbReference>
<name>A0A931E7U1_9BACT</name>
<evidence type="ECO:0000259" key="1">
    <source>
        <dbReference type="Pfam" id="PF01979"/>
    </source>
</evidence>
<dbReference type="Pfam" id="PF01979">
    <property type="entry name" value="Amidohydro_1"/>
    <property type="match status" value="1"/>
</dbReference>
<dbReference type="GO" id="GO:0016810">
    <property type="term" value="F:hydrolase activity, acting on carbon-nitrogen (but not peptide) bonds"/>
    <property type="evidence" value="ECO:0007669"/>
    <property type="project" value="InterPro"/>
</dbReference>
<dbReference type="Gene3D" id="3.40.50.10910">
    <property type="entry name" value="Amidohydrolase"/>
    <property type="match status" value="1"/>
</dbReference>
<dbReference type="Gene3D" id="1.20.58.520">
    <property type="entry name" value="Amidohydrolase"/>
    <property type="match status" value="1"/>
</dbReference>
<protein>
    <submittedName>
        <fullName evidence="2">Amidohydrolase family protein</fullName>
    </submittedName>
</protein>
<comment type="caution">
    <text evidence="2">The sequence shown here is derived from an EMBL/GenBank/DDBJ whole genome shotgun (WGS) entry which is preliminary data.</text>
</comment>
<dbReference type="SUPFAM" id="SSF51556">
    <property type="entry name" value="Metallo-dependent hydrolases"/>
    <property type="match status" value="1"/>
</dbReference>
<accession>A0A931E7U1</accession>
<dbReference type="Gene3D" id="2.30.40.10">
    <property type="entry name" value="Urease, subunit C, domain 1"/>
    <property type="match status" value="1"/>
</dbReference>
<reference evidence="2" key="1">
    <citation type="submission" date="2020-11" db="EMBL/GenBank/DDBJ databases">
        <title>Bacterial whole genome sequence for Panacibacter sp. DH6.</title>
        <authorList>
            <person name="Le V."/>
            <person name="Ko S."/>
            <person name="Ahn C.-Y."/>
            <person name="Oh H.-M."/>
        </authorList>
    </citation>
    <scope>NUCLEOTIDE SEQUENCE</scope>
    <source>
        <strain evidence="2">DH6</strain>
    </source>
</reference>
<dbReference type="PANTHER" id="PTHR43135:SF3">
    <property type="entry name" value="ALPHA-D-RIBOSE 1-METHYLPHOSPHONATE 5-TRIPHOSPHATE DIPHOSPHATASE"/>
    <property type="match status" value="1"/>
</dbReference>
<evidence type="ECO:0000313" key="2">
    <source>
        <dbReference type="EMBL" id="MBG9376971.1"/>
    </source>
</evidence>
<sequence>MKYTNQFLLVVGLFTFSLLTSLTGYSQKQPAKQTIFAIKNVNVITMTSSNTILENATVVISNNLIQSINGAIPKNATIINGKGKWLIPGLIDAHVHLPTDGYLGQKFPTQIPDLSFNTQDIMTPIIANGVTTVLDLNSTMETFGQKKLIEKGYIVGPRIALAALINGGNGQGRIANTAEEGRIMVRNVKTEGYDFIKVYSKLNIETYNAIVDEAYKQGVKTIGHIPYAFKGKLEQAFIPHFGMVAHAEEFSKNSDSFCVQDAIKFAKLSKDNGTWLSPTLTTMVWIAKQTHSINSIKNLTSLKYVHPLLQSKWLTANNYVKNASSENATYFDNMVKFHFQLVKAFNDAGIPIVAGTDAGVSGVVAGFSLHDELELLVQAGLTPKEALNSATLLSAQWLGIDKQLGSIETGKFADLILLDQDPLTDIRNTRKIAGVFVNGNWLDKTKLNSMLEDLANRNTADKDQFDWKTFMNKKK</sequence>
<feature type="domain" description="Amidohydrolase-related" evidence="1">
    <location>
        <begin position="86"/>
        <end position="441"/>
    </location>
</feature>
<dbReference type="SUPFAM" id="SSF51338">
    <property type="entry name" value="Composite domain of metallo-dependent hydrolases"/>
    <property type="match status" value="1"/>
</dbReference>
<organism evidence="2 3">
    <name type="scientific">Panacibacter microcysteis</name>
    <dbReference type="NCBI Taxonomy" id="2793269"/>
    <lineage>
        <taxon>Bacteria</taxon>
        <taxon>Pseudomonadati</taxon>
        <taxon>Bacteroidota</taxon>
        <taxon>Chitinophagia</taxon>
        <taxon>Chitinophagales</taxon>
        <taxon>Chitinophagaceae</taxon>
        <taxon>Panacibacter</taxon>
    </lineage>
</organism>